<keyword evidence="2" id="KW-1185">Reference proteome</keyword>
<dbReference type="OrthoDB" id="918051at2"/>
<evidence type="ECO:0000313" key="1">
    <source>
        <dbReference type="EMBL" id="RMB58486.1"/>
    </source>
</evidence>
<gene>
    <name evidence="1" type="ORF">EAX61_09260</name>
</gene>
<accession>A0A3M0GMG8</accession>
<organism evidence="1 2">
    <name type="scientific">Dokdonia sinensis</name>
    <dbReference type="NCBI Taxonomy" id="2479847"/>
    <lineage>
        <taxon>Bacteria</taxon>
        <taxon>Pseudomonadati</taxon>
        <taxon>Bacteroidota</taxon>
        <taxon>Flavobacteriia</taxon>
        <taxon>Flavobacteriales</taxon>
        <taxon>Flavobacteriaceae</taxon>
        <taxon>Dokdonia</taxon>
    </lineage>
</organism>
<dbReference type="RefSeq" id="WP_121917410.1">
    <property type="nucleotide sequence ID" value="NZ_REFV01000008.1"/>
</dbReference>
<dbReference type="Proteomes" id="UP000281985">
    <property type="component" value="Unassembled WGS sequence"/>
</dbReference>
<evidence type="ECO:0000313" key="2">
    <source>
        <dbReference type="Proteomes" id="UP000281985"/>
    </source>
</evidence>
<sequence length="234" mass="27500">MPTIKFKIGDIVTLKSHPMAFQPKGEIDSFVSHIPPLMCIKEIHIERKKEMYSKEMEGSQIADNVKYLCTYFNQHRLIFEDKYVYQELLLSFEELLFHKAKDNGSELHQKLIDETLDYNICNYQYGKRIFFKTYKLEKRKTFKSAGISAVSSNKSLMTHTSPAFLLSGFMRNDKGNQYDGKSGKLIRQCSKDLYKVIWYNSYQEKYSEEFMPSEFFTDDSRIYRSLVSSPPVDN</sequence>
<protein>
    <submittedName>
        <fullName evidence="1">Uncharacterized protein</fullName>
    </submittedName>
</protein>
<comment type="caution">
    <text evidence="1">The sequence shown here is derived from an EMBL/GenBank/DDBJ whole genome shotgun (WGS) entry which is preliminary data.</text>
</comment>
<proteinExistence type="predicted"/>
<name>A0A3M0GMG8_9FLAO</name>
<reference evidence="1 2" key="1">
    <citation type="submission" date="2018-10" db="EMBL/GenBank/DDBJ databases">
        <title>Dokdonia luteus sp. nov., isolated from sea water.</title>
        <authorList>
            <person name="Zhou L.Y."/>
            <person name="Du Z.J."/>
        </authorList>
    </citation>
    <scope>NUCLEOTIDE SEQUENCE [LARGE SCALE GENOMIC DNA]</scope>
    <source>
        <strain evidence="1 2">SH27</strain>
    </source>
</reference>
<dbReference type="EMBL" id="REFV01000008">
    <property type="protein sequence ID" value="RMB58486.1"/>
    <property type="molecule type" value="Genomic_DNA"/>
</dbReference>
<dbReference type="AlphaFoldDB" id="A0A3M0GMG8"/>